<dbReference type="Proteomes" id="UP000010793">
    <property type="component" value="Chromosome"/>
</dbReference>
<dbReference type="HAMAP" id="MF_02120">
    <property type="entry name" value="LysA"/>
    <property type="match status" value="1"/>
</dbReference>
<dbReference type="InterPro" id="IPR022644">
    <property type="entry name" value="De-COase2_N"/>
</dbReference>
<reference evidence="11 12" key="1">
    <citation type="journal article" date="2013" name="Genome Announc.">
        <title>Complete Genome Sequence of the Porcine Strain Brachyspira pilosicoli P43/6/78(T.).</title>
        <authorList>
            <person name="Lin C."/>
            <person name="den Bakker H.C."/>
            <person name="Suzuki H."/>
            <person name="Lefebure T."/>
            <person name="Ponnala L."/>
            <person name="Sun Q."/>
            <person name="Stanhope M.J."/>
            <person name="Wiedmann M."/>
            <person name="Duhamel G.E."/>
        </authorList>
    </citation>
    <scope>NUCLEOTIDE SEQUENCE [LARGE SCALE GENOMIC DNA]</scope>
    <source>
        <strain evidence="11 12">P43/6/78</strain>
    </source>
</reference>
<dbReference type="PRINTS" id="PR01179">
    <property type="entry name" value="ODADCRBXLASE"/>
</dbReference>
<dbReference type="Pfam" id="PF02784">
    <property type="entry name" value="Orn_Arg_deC_N"/>
    <property type="match status" value="1"/>
</dbReference>
<dbReference type="UniPathway" id="UPA00034">
    <property type="reaction ID" value="UER00027"/>
</dbReference>
<dbReference type="EMBL" id="CP002873">
    <property type="protein sequence ID" value="AGA65793.1"/>
    <property type="molecule type" value="Genomic_DNA"/>
</dbReference>
<dbReference type="CDD" id="cd06828">
    <property type="entry name" value="PLPDE_III_DapDC"/>
    <property type="match status" value="1"/>
</dbReference>
<keyword evidence="5 8" id="KW-0457">Lysine biosynthesis</keyword>
<dbReference type="PANTHER" id="PTHR43727">
    <property type="entry name" value="DIAMINOPIMELATE DECARBOXYLASE"/>
    <property type="match status" value="1"/>
</dbReference>
<dbReference type="InterPro" id="IPR022643">
    <property type="entry name" value="De-COase2_C"/>
</dbReference>
<dbReference type="EC" id="4.1.1.20" evidence="5 6"/>
<protein>
    <recommendedName>
        <fullName evidence="5 6">Diaminopimelate decarboxylase</fullName>
        <shortName evidence="5">DAP decarboxylase</shortName>
        <shortName evidence="5">DAPDC</shortName>
        <ecNumber evidence="5 6">4.1.1.20</ecNumber>
    </recommendedName>
</protein>
<evidence type="ECO:0000256" key="3">
    <source>
        <dbReference type="ARBA" id="ARBA00022898"/>
    </source>
</evidence>
<evidence type="ECO:0000259" key="9">
    <source>
        <dbReference type="Pfam" id="PF00278"/>
    </source>
</evidence>
<keyword evidence="2 5" id="KW-0210">Decarboxylase</keyword>
<dbReference type="InterPro" id="IPR009006">
    <property type="entry name" value="Ala_racemase/Decarboxylase_C"/>
</dbReference>
<keyword evidence="3 5" id="KW-0663">Pyridoxal phosphate</keyword>
<comment type="pathway">
    <text evidence="5 8">Amino-acid biosynthesis; L-lysine biosynthesis via DAP pathway; L-lysine from DL-2,6-diaminopimelate: step 1/1.</text>
</comment>
<dbReference type="SUPFAM" id="SSF51419">
    <property type="entry name" value="PLP-binding barrel"/>
    <property type="match status" value="1"/>
</dbReference>
<feature type="binding site" evidence="5">
    <location>
        <position position="238"/>
    </location>
    <ligand>
        <name>pyridoxal 5'-phosphate</name>
        <dbReference type="ChEBI" id="CHEBI:597326"/>
    </ligand>
</feature>
<dbReference type="NCBIfam" id="TIGR01048">
    <property type="entry name" value="lysA"/>
    <property type="match status" value="1"/>
</dbReference>
<comment type="cofactor">
    <cofactor evidence="1 5 7 8">
        <name>pyridoxal 5'-phosphate</name>
        <dbReference type="ChEBI" id="CHEBI:597326"/>
    </cofactor>
</comment>
<dbReference type="PANTHER" id="PTHR43727:SF2">
    <property type="entry name" value="GROUP IV DECARBOXYLASE"/>
    <property type="match status" value="1"/>
</dbReference>
<dbReference type="KEGG" id="bpip:BPP43_02355"/>
<sequence>MIYYKDNILMCEDIEIRNITDVYKTPFYIYSKNDILQKIRFLKNVFSDIENHSIVYAIKAENNLSILKMMIEEGIGGDVVSIGETLKYIKAGGKAENIVFSGVAKTEEEIRKSIELNIKRFNIESIPEAIRINSIAKELKRRVKCSIRVNPNIDAHTHEKITTGINGNKFGISIKTIRENANMLKSLDNIEIDSLSMHIGSQMVDAEPFYKAILVMRDLIAEVNSLGFNITNIDIGGGFGVRYNRAHSGFDFDKFKKDSISLLKDMKLSVTTEPGRYFVAESGALIMRVEYIKEELSRKYAILDGGMNDYVRVAMYEAYNEIMPLVKTDKYSNYDFVGPICESSDVFANDRECETLKEGDYVALLDAGAYGFSMASNYNSRPLISQVMIDKDKHYIIRKRQSFEDMIKDEII</sequence>
<feature type="binding site" evidence="5">
    <location>
        <position position="316"/>
    </location>
    <ligand>
        <name>substrate</name>
    </ligand>
</feature>
<evidence type="ECO:0000256" key="1">
    <source>
        <dbReference type="ARBA" id="ARBA00001933"/>
    </source>
</evidence>
<feature type="domain" description="Orn/DAP/Arg decarboxylase 2 N-terminal" evidence="10">
    <location>
        <begin position="34"/>
        <end position="280"/>
    </location>
</feature>
<comment type="function">
    <text evidence="5">Specifically catalyzes the decarboxylation of meso-diaminopimelate (meso-DAP) to L-lysine.</text>
</comment>
<feature type="binding site" evidence="5">
    <location>
        <position position="276"/>
    </location>
    <ligand>
        <name>substrate</name>
    </ligand>
</feature>
<proteinExistence type="inferred from homology"/>
<feature type="binding site" evidence="5">
    <location>
        <position position="342"/>
    </location>
    <ligand>
        <name>substrate</name>
    </ligand>
</feature>
<dbReference type="InterPro" id="IPR002986">
    <property type="entry name" value="DAP_deCOOHase_LysA"/>
</dbReference>
<evidence type="ECO:0000313" key="12">
    <source>
        <dbReference type="Proteomes" id="UP000010793"/>
    </source>
</evidence>
<dbReference type="Gene3D" id="2.40.37.10">
    <property type="entry name" value="Lyase, Ornithine Decarboxylase, Chain A, domain 1"/>
    <property type="match status" value="1"/>
</dbReference>
<feature type="active site" description="Proton donor" evidence="7">
    <location>
        <position position="341"/>
    </location>
</feature>
<dbReference type="SUPFAM" id="SSF50621">
    <property type="entry name" value="Alanine racemase C-terminal domain-like"/>
    <property type="match status" value="1"/>
</dbReference>
<keyword evidence="5" id="KW-0028">Amino-acid biosynthesis</keyword>
<evidence type="ECO:0000256" key="4">
    <source>
        <dbReference type="ARBA" id="ARBA00023239"/>
    </source>
</evidence>
<name>A0A3B6VIM6_BRAPL</name>
<feature type="binding site" evidence="5">
    <location>
        <position position="370"/>
    </location>
    <ligand>
        <name>substrate</name>
    </ligand>
</feature>
<dbReference type="PRINTS" id="PR01181">
    <property type="entry name" value="DAPDCRBXLASE"/>
</dbReference>
<dbReference type="GeneID" id="56438735"/>
<comment type="subunit">
    <text evidence="5">Homodimer.</text>
</comment>
<gene>
    <name evidence="5" type="primary">lysA</name>
    <name evidence="11" type="ORF">BPP43_02355</name>
</gene>
<feature type="modified residue" description="N6-(pyridoxal phosphate)lysine" evidence="5 7">
    <location>
        <position position="59"/>
    </location>
</feature>
<feature type="binding site" evidence="5">
    <location>
        <position position="370"/>
    </location>
    <ligand>
        <name>pyridoxal 5'-phosphate</name>
        <dbReference type="ChEBI" id="CHEBI:597326"/>
    </ligand>
</feature>
<keyword evidence="12" id="KW-1185">Reference proteome</keyword>
<comment type="similarity">
    <text evidence="5">Belongs to the Orn/Lys/Arg decarboxylase class-II family. LysA subfamily.</text>
</comment>
<organism evidence="11 12">
    <name type="scientific">Brachyspira pilosicoli P43/6/78</name>
    <dbReference type="NCBI Taxonomy" id="1042417"/>
    <lineage>
        <taxon>Bacteria</taxon>
        <taxon>Pseudomonadati</taxon>
        <taxon>Spirochaetota</taxon>
        <taxon>Spirochaetia</taxon>
        <taxon>Brachyspirales</taxon>
        <taxon>Brachyspiraceae</taxon>
        <taxon>Brachyspira</taxon>
    </lineage>
</organism>
<evidence type="ECO:0000313" key="11">
    <source>
        <dbReference type="EMBL" id="AGA65793.1"/>
    </source>
</evidence>
<dbReference type="InterPro" id="IPR029066">
    <property type="entry name" value="PLP-binding_barrel"/>
</dbReference>
<dbReference type="Gene3D" id="3.20.20.10">
    <property type="entry name" value="Alanine racemase"/>
    <property type="match status" value="1"/>
</dbReference>
<dbReference type="Pfam" id="PF00278">
    <property type="entry name" value="Orn_DAP_Arg_deC"/>
    <property type="match status" value="1"/>
</dbReference>
<feature type="binding site" evidence="5">
    <location>
        <position position="312"/>
    </location>
    <ligand>
        <name>substrate</name>
    </ligand>
</feature>
<dbReference type="AlphaFoldDB" id="A0A3B6VIM6"/>
<evidence type="ECO:0000256" key="5">
    <source>
        <dbReference type="HAMAP-Rule" id="MF_02120"/>
    </source>
</evidence>
<dbReference type="RefSeq" id="WP_013243110.1">
    <property type="nucleotide sequence ID" value="NC_019908.1"/>
</dbReference>
<dbReference type="FunFam" id="3.20.20.10:FF:000003">
    <property type="entry name" value="Diaminopimelate decarboxylase"/>
    <property type="match status" value="1"/>
</dbReference>
<evidence type="ECO:0000256" key="2">
    <source>
        <dbReference type="ARBA" id="ARBA00022793"/>
    </source>
</evidence>
<dbReference type="GO" id="GO:0030170">
    <property type="term" value="F:pyridoxal phosphate binding"/>
    <property type="evidence" value="ECO:0007669"/>
    <property type="project" value="UniProtKB-UniRule"/>
</dbReference>
<comment type="catalytic activity">
    <reaction evidence="5 8">
        <text>meso-2,6-diaminopimelate + H(+) = L-lysine + CO2</text>
        <dbReference type="Rhea" id="RHEA:15101"/>
        <dbReference type="ChEBI" id="CHEBI:15378"/>
        <dbReference type="ChEBI" id="CHEBI:16526"/>
        <dbReference type="ChEBI" id="CHEBI:32551"/>
        <dbReference type="ChEBI" id="CHEBI:57791"/>
        <dbReference type="EC" id="4.1.1.20"/>
    </reaction>
</comment>
<feature type="binding site" evidence="5">
    <location>
        <begin position="273"/>
        <end position="276"/>
    </location>
    <ligand>
        <name>pyridoxal 5'-phosphate</name>
        <dbReference type="ChEBI" id="CHEBI:597326"/>
    </ligand>
</feature>
<dbReference type="GO" id="GO:0008836">
    <property type="term" value="F:diaminopimelate decarboxylase activity"/>
    <property type="evidence" value="ECO:0007669"/>
    <property type="project" value="UniProtKB-UniRule"/>
</dbReference>
<feature type="domain" description="Orn/DAP/Arg decarboxylase 2 C-terminal" evidence="9">
    <location>
        <begin position="27"/>
        <end position="368"/>
    </location>
</feature>
<evidence type="ECO:0000256" key="6">
    <source>
        <dbReference type="NCBIfam" id="TIGR01048"/>
    </source>
</evidence>
<evidence type="ECO:0000256" key="7">
    <source>
        <dbReference type="PIRSR" id="PIRSR600183-50"/>
    </source>
</evidence>
<dbReference type="GO" id="GO:0009089">
    <property type="term" value="P:lysine biosynthetic process via diaminopimelate"/>
    <property type="evidence" value="ECO:0007669"/>
    <property type="project" value="UniProtKB-UniRule"/>
</dbReference>
<keyword evidence="4 5" id="KW-0456">Lyase</keyword>
<dbReference type="InterPro" id="IPR000183">
    <property type="entry name" value="Orn/DAP/Arg_de-COase"/>
</dbReference>
<evidence type="ECO:0000256" key="8">
    <source>
        <dbReference type="RuleBase" id="RU003738"/>
    </source>
</evidence>
<accession>A0A3B6VIM6</accession>
<evidence type="ECO:0000259" key="10">
    <source>
        <dbReference type="Pfam" id="PF02784"/>
    </source>
</evidence>